<organism evidence="1 2">
    <name type="scientific">Caerostris extrusa</name>
    <name type="common">Bark spider</name>
    <name type="synonym">Caerostris bankana</name>
    <dbReference type="NCBI Taxonomy" id="172846"/>
    <lineage>
        <taxon>Eukaryota</taxon>
        <taxon>Metazoa</taxon>
        <taxon>Ecdysozoa</taxon>
        <taxon>Arthropoda</taxon>
        <taxon>Chelicerata</taxon>
        <taxon>Arachnida</taxon>
        <taxon>Araneae</taxon>
        <taxon>Araneomorphae</taxon>
        <taxon>Entelegynae</taxon>
        <taxon>Araneoidea</taxon>
        <taxon>Araneidae</taxon>
        <taxon>Caerostris</taxon>
    </lineage>
</organism>
<comment type="caution">
    <text evidence="1">The sequence shown here is derived from an EMBL/GenBank/DDBJ whole genome shotgun (WGS) entry which is preliminary data.</text>
</comment>
<proteinExistence type="predicted"/>
<dbReference type="Proteomes" id="UP001054945">
    <property type="component" value="Unassembled WGS sequence"/>
</dbReference>
<evidence type="ECO:0000313" key="2">
    <source>
        <dbReference type="Proteomes" id="UP001054945"/>
    </source>
</evidence>
<dbReference type="AlphaFoldDB" id="A0AAV4S4Q2"/>
<reference evidence="1 2" key="1">
    <citation type="submission" date="2021-06" db="EMBL/GenBank/DDBJ databases">
        <title>Caerostris extrusa draft genome.</title>
        <authorList>
            <person name="Kono N."/>
            <person name="Arakawa K."/>
        </authorList>
    </citation>
    <scope>NUCLEOTIDE SEQUENCE [LARGE SCALE GENOMIC DNA]</scope>
</reference>
<protein>
    <submittedName>
        <fullName evidence="1">Uncharacterized protein</fullName>
    </submittedName>
</protein>
<keyword evidence="2" id="KW-1185">Reference proteome</keyword>
<dbReference type="InterPro" id="IPR029016">
    <property type="entry name" value="GAF-like_dom_sf"/>
</dbReference>
<gene>
    <name evidence="1" type="ORF">CEXT_745321</name>
</gene>
<dbReference type="Gene3D" id="3.30.450.40">
    <property type="match status" value="1"/>
</dbReference>
<dbReference type="EMBL" id="BPLR01008878">
    <property type="protein sequence ID" value="GIY27924.1"/>
    <property type="molecule type" value="Genomic_DNA"/>
</dbReference>
<name>A0AAV4S4Q2_CAEEX</name>
<accession>A0AAV4S4Q2</accession>
<evidence type="ECO:0000313" key="1">
    <source>
        <dbReference type="EMBL" id="GIY27924.1"/>
    </source>
</evidence>
<sequence length="94" mass="10842">MSILDEEDDVIDLPQVINKCRGEELFKNTDEKVFTILCSLGIQHTQLYKRTTKVIDETKVTLEVLSYHATAPLEEVQELWRESHIPSTENVQVV</sequence>